<sequence>MDDMTGKWARLSLNTQETQTVPLASTTENNARVLIAKLFTMHRVNIEALSKTLRSMWRSTQEFEIHDLGSNTVLLLFSDEADTLKILAQQPWSFDKYLIGLYKPTEHESVEATTFDYATF</sequence>
<dbReference type="EMBL" id="PKMF04000391">
    <property type="protein sequence ID" value="KAK7834206.1"/>
    <property type="molecule type" value="Genomic_DNA"/>
</dbReference>
<dbReference type="Proteomes" id="UP000237347">
    <property type="component" value="Unassembled WGS sequence"/>
</dbReference>
<dbReference type="Pfam" id="PF14111">
    <property type="entry name" value="DUF4283"/>
    <property type="match status" value="1"/>
</dbReference>
<organism evidence="2 3">
    <name type="scientific">Quercus suber</name>
    <name type="common">Cork oak</name>
    <dbReference type="NCBI Taxonomy" id="58331"/>
    <lineage>
        <taxon>Eukaryota</taxon>
        <taxon>Viridiplantae</taxon>
        <taxon>Streptophyta</taxon>
        <taxon>Embryophyta</taxon>
        <taxon>Tracheophyta</taxon>
        <taxon>Spermatophyta</taxon>
        <taxon>Magnoliopsida</taxon>
        <taxon>eudicotyledons</taxon>
        <taxon>Gunneridae</taxon>
        <taxon>Pentapetalae</taxon>
        <taxon>rosids</taxon>
        <taxon>fabids</taxon>
        <taxon>Fagales</taxon>
        <taxon>Fagaceae</taxon>
        <taxon>Quercus</taxon>
    </lineage>
</organism>
<gene>
    <name evidence="2" type="ORF">CFP56_024848</name>
</gene>
<comment type="caution">
    <text evidence="2">The sequence shown here is derived from an EMBL/GenBank/DDBJ whole genome shotgun (WGS) entry which is preliminary data.</text>
</comment>
<accession>A0AAW0K6R2</accession>
<protein>
    <recommendedName>
        <fullName evidence="1">DUF4283 domain-containing protein</fullName>
    </recommendedName>
</protein>
<dbReference type="Gramene" id="rna-CFP56_15405">
    <property type="protein sequence ID" value="cds-POF25411.1"/>
    <property type="gene ID" value="gene-CFP56_15405"/>
</dbReference>
<dbReference type="InterPro" id="IPR025558">
    <property type="entry name" value="DUF4283"/>
</dbReference>
<feature type="domain" description="DUF4283" evidence="1">
    <location>
        <begin position="27"/>
        <end position="101"/>
    </location>
</feature>
<reference evidence="2 3" key="1">
    <citation type="journal article" date="2018" name="Sci. Data">
        <title>The draft genome sequence of cork oak.</title>
        <authorList>
            <person name="Ramos A.M."/>
            <person name="Usie A."/>
            <person name="Barbosa P."/>
            <person name="Barros P.M."/>
            <person name="Capote T."/>
            <person name="Chaves I."/>
            <person name="Simoes F."/>
            <person name="Abreu I."/>
            <person name="Carrasquinho I."/>
            <person name="Faro C."/>
            <person name="Guimaraes J.B."/>
            <person name="Mendonca D."/>
            <person name="Nobrega F."/>
            <person name="Rodrigues L."/>
            <person name="Saibo N.J.M."/>
            <person name="Varela M.C."/>
            <person name="Egas C."/>
            <person name="Matos J."/>
            <person name="Miguel C.M."/>
            <person name="Oliveira M.M."/>
            <person name="Ricardo C.P."/>
            <person name="Goncalves S."/>
        </authorList>
    </citation>
    <scope>NUCLEOTIDE SEQUENCE [LARGE SCALE GENOMIC DNA]</scope>
    <source>
        <strain evidence="3">cv. HL8</strain>
    </source>
</reference>
<keyword evidence="3" id="KW-1185">Reference proteome</keyword>
<evidence type="ECO:0000313" key="3">
    <source>
        <dbReference type="Proteomes" id="UP000237347"/>
    </source>
</evidence>
<evidence type="ECO:0000259" key="1">
    <source>
        <dbReference type="Pfam" id="PF14111"/>
    </source>
</evidence>
<evidence type="ECO:0000313" key="2">
    <source>
        <dbReference type="EMBL" id="KAK7834206.1"/>
    </source>
</evidence>
<dbReference type="AlphaFoldDB" id="A0AAW0K6R2"/>
<proteinExistence type="predicted"/>
<name>A0AAW0K6R2_QUESU</name>